<accession>A0A1I5IFS4</accession>
<organism evidence="2 3">
    <name type="scientific">Anaerocolumna aminovalerica</name>
    <dbReference type="NCBI Taxonomy" id="1527"/>
    <lineage>
        <taxon>Bacteria</taxon>
        <taxon>Bacillati</taxon>
        <taxon>Bacillota</taxon>
        <taxon>Clostridia</taxon>
        <taxon>Lachnospirales</taxon>
        <taxon>Lachnospiraceae</taxon>
        <taxon>Anaerocolumna</taxon>
    </lineage>
</organism>
<evidence type="ECO:0008006" key="4">
    <source>
        <dbReference type="Google" id="ProtNLM"/>
    </source>
</evidence>
<dbReference type="Gene3D" id="1.10.3210.10">
    <property type="entry name" value="Hypothetical protein af1432"/>
    <property type="match status" value="1"/>
</dbReference>
<keyword evidence="1" id="KW-0472">Membrane</keyword>
<dbReference type="PANTHER" id="PTHR36442:SF1">
    <property type="entry name" value="CYCLIC-DI-AMP PHOSPHODIESTERASE PGPH"/>
    <property type="match status" value="1"/>
</dbReference>
<reference evidence="2 3" key="1">
    <citation type="submission" date="2016-10" db="EMBL/GenBank/DDBJ databases">
        <authorList>
            <person name="de Groot N.N."/>
        </authorList>
    </citation>
    <scope>NUCLEOTIDE SEQUENCE [LARGE SCALE GENOMIC DNA]</scope>
    <source>
        <strain evidence="2 3">DSM 1283</strain>
    </source>
</reference>
<dbReference type="Proteomes" id="UP000198806">
    <property type="component" value="Unassembled WGS sequence"/>
</dbReference>
<feature type="transmembrane region" description="Helical" evidence="1">
    <location>
        <begin position="40"/>
        <end position="59"/>
    </location>
</feature>
<evidence type="ECO:0000313" key="2">
    <source>
        <dbReference type="EMBL" id="SFO59393.1"/>
    </source>
</evidence>
<dbReference type="InterPro" id="IPR052722">
    <property type="entry name" value="PgpH_phosphodiesterase"/>
</dbReference>
<gene>
    <name evidence="2" type="ORF">SAMN04489757_14413</name>
</gene>
<keyword evidence="1" id="KW-0812">Transmembrane</keyword>
<protein>
    <recommendedName>
        <fullName evidence="4">HD domain-containing protein</fullName>
    </recommendedName>
</protein>
<evidence type="ECO:0000313" key="3">
    <source>
        <dbReference type="Proteomes" id="UP000198806"/>
    </source>
</evidence>
<keyword evidence="1" id="KW-1133">Transmembrane helix</keyword>
<proteinExistence type="predicted"/>
<keyword evidence="3" id="KW-1185">Reference proteome</keyword>
<feature type="transmembrane region" description="Helical" evidence="1">
    <location>
        <begin position="157"/>
        <end position="179"/>
    </location>
</feature>
<feature type="transmembrane region" description="Helical" evidence="1">
    <location>
        <begin position="15"/>
        <end position="33"/>
    </location>
</feature>
<dbReference type="PANTHER" id="PTHR36442">
    <property type="entry name" value="CYCLIC-DI-AMP PHOSPHODIESTERASE PGPH"/>
    <property type="match status" value="1"/>
</dbReference>
<evidence type="ECO:0000256" key="1">
    <source>
        <dbReference type="SAM" id="Phobius"/>
    </source>
</evidence>
<dbReference type="AlphaFoldDB" id="A0A1I5IFS4"/>
<sequence length="438" mass="49494">MRNIVSKIGLSIKSLWVILGLLSAVMMVALGYLEGTTPIDILKLFILILVLLSITVFYVHSFNLKIDELPYFKNFIIACYFISFLIAMLTRNNDEVHLWMVGGIIIAALFDMHLGLIFTYNLIFFASFIGEISIDIMVYLLIVGTLMCLLSNSMKKVNTLGITVVIVLSIQITLLFIMNNFMLWDTINIDAVYSLLSSIGVIGITYSVHYFYYKWTAEKKNKEGLDEIAVTLEVTANGDLPDKGLLNKVVQLTDQDGNHTLEEVLQLDFPLLERLKDYSDKLYRQSIQIGEISAGAAKSIDANEAIAKAGGYYHQIGRLEGKKYVEEGIKLAEAYHLPQVISDIIRQHNMNYEKPQSPEAAIVMLTLSILSMKEYIIQLDNKVFENSASEKSVPGERISFDKIVNNVFQMRLTKGSLDQSGLSVKEYNILKDFYLHME</sequence>
<name>A0A1I5IFS4_9FIRM</name>
<dbReference type="RefSeq" id="WP_091688450.1">
    <property type="nucleotide sequence ID" value="NZ_BAABFM010000019.1"/>
</dbReference>
<dbReference type="SUPFAM" id="SSF109604">
    <property type="entry name" value="HD-domain/PDEase-like"/>
    <property type="match status" value="1"/>
</dbReference>
<dbReference type="EMBL" id="FOWD01000044">
    <property type="protein sequence ID" value="SFO59393.1"/>
    <property type="molecule type" value="Genomic_DNA"/>
</dbReference>
<feature type="transmembrane region" description="Helical" evidence="1">
    <location>
        <begin position="71"/>
        <end position="89"/>
    </location>
</feature>
<feature type="transmembrane region" description="Helical" evidence="1">
    <location>
        <begin position="191"/>
        <end position="213"/>
    </location>
</feature>
<feature type="transmembrane region" description="Helical" evidence="1">
    <location>
        <begin position="96"/>
        <end position="116"/>
    </location>
</feature>
<dbReference type="STRING" id="1527.SAMN04489757_14413"/>
<dbReference type="InterPro" id="IPR006675">
    <property type="entry name" value="HDIG_dom"/>
</dbReference>
<dbReference type="NCBIfam" id="TIGR00277">
    <property type="entry name" value="HDIG"/>
    <property type="match status" value="1"/>
</dbReference>
<feature type="transmembrane region" description="Helical" evidence="1">
    <location>
        <begin position="122"/>
        <end position="150"/>
    </location>
</feature>
<dbReference type="OrthoDB" id="9806952at2"/>